<gene>
    <name evidence="2" type="ORF">GCM10010862_26990</name>
</gene>
<proteinExistence type="predicted"/>
<name>A0ABQ5W686_9HYPH</name>
<feature type="region of interest" description="Disordered" evidence="1">
    <location>
        <begin position="79"/>
        <end position="101"/>
    </location>
</feature>
<comment type="caution">
    <text evidence="2">The sequence shown here is derived from an EMBL/GenBank/DDBJ whole genome shotgun (WGS) entry which is preliminary data.</text>
</comment>
<protein>
    <submittedName>
        <fullName evidence="2">Uncharacterized protein</fullName>
    </submittedName>
</protein>
<dbReference type="EMBL" id="BSNS01000011">
    <property type="protein sequence ID" value="GLQ55440.1"/>
    <property type="molecule type" value="Genomic_DNA"/>
</dbReference>
<evidence type="ECO:0000313" key="3">
    <source>
        <dbReference type="Proteomes" id="UP001156691"/>
    </source>
</evidence>
<keyword evidence="3" id="KW-1185">Reference proteome</keyword>
<accession>A0ABQ5W686</accession>
<evidence type="ECO:0000256" key="1">
    <source>
        <dbReference type="SAM" id="MobiDB-lite"/>
    </source>
</evidence>
<reference evidence="3" key="1">
    <citation type="journal article" date="2019" name="Int. J. Syst. Evol. Microbiol.">
        <title>The Global Catalogue of Microorganisms (GCM) 10K type strain sequencing project: providing services to taxonomists for standard genome sequencing and annotation.</title>
        <authorList>
            <consortium name="The Broad Institute Genomics Platform"/>
            <consortium name="The Broad Institute Genome Sequencing Center for Infectious Disease"/>
            <person name="Wu L."/>
            <person name="Ma J."/>
        </authorList>
    </citation>
    <scope>NUCLEOTIDE SEQUENCE [LARGE SCALE GENOMIC DNA]</scope>
    <source>
        <strain evidence="3">NBRC 112416</strain>
    </source>
</reference>
<evidence type="ECO:0000313" key="2">
    <source>
        <dbReference type="EMBL" id="GLQ55440.1"/>
    </source>
</evidence>
<dbReference type="Proteomes" id="UP001156691">
    <property type="component" value="Unassembled WGS sequence"/>
</dbReference>
<organism evidence="2 3">
    <name type="scientific">Devosia nitrariae</name>
    <dbReference type="NCBI Taxonomy" id="2071872"/>
    <lineage>
        <taxon>Bacteria</taxon>
        <taxon>Pseudomonadati</taxon>
        <taxon>Pseudomonadota</taxon>
        <taxon>Alphaproteobacteria</taxon>
        <taxon>Hyphomicrobiales</taxon>
        <taxon>Devosiaceae</taxon>
        <taxon>Devosia</taxon>
    </lineage>
</organism>
<sequence>MLRATTMPEHTIPLRGRNSCALCLTDEEAVELHDKGFRFSIFRPGREQCHSACLYEVAINMQRGTITIRQSQDGVLTVGRPMEPRRSQQCGRSARRNDGAP</sequence>